<keyword evidence="4" id="KW-1185">Reference proteome</keyword>
<feature type="coiled-coil region" evidence="1">
    <location>
        <begin position="325"/>
        <end position="423"/>
    </location>
</feature>
<dbReference type="HOGENOM" id="CLU_017007_0_0_1"/>
<evidence type="ECO:0000256" key="1">
    <source>
        <dbReference type="SAM" id="Coils"/>
    </source>
</evidence>
<evidence type="ECO:0000313" key="3">
    <source>
        <dbReference type="EMBL" id="KFH40853.1"/>
    </source>
</evidence>
<keyword evidence="1" id="KW-0175">Coiled coil</keyword>
<sequence>MDSPLEVHQVPPMWNSSSLDTALARGDLLPDSAHHHQVMARSMSDAEEYEHIDMSGSQVRAEDIGPSGSVETLDEPPTPPAMVDSSPDPKAPPNVSVDSSPTAPVDDPTPLGPGSPSFPTLANENIPNLELDRGRDRSPRPFSSSDKHNGRPLHPPPPPPWFTKPGTLDRQNGRPEMASWPHSDDFIPRSLPRRSSIRPRTDRVDYESGHTDSTSCDEPFSSSPSEASYSMSFENPLIYENARHFPPRLPTARPLSDPRNRSKATRKIKSWISRRERSPGANKNRQVGRTQEDSFAPSDSQSLSGASTVSDDSFDTGVEMLWRKLKEGRRKLEDLKSTMIEKRSEMRSLRAMQYAADSAFMGAIRPTLVNRGALQQASMERIDRLFAEIQRLRTEYQYLETSYEELEDEFDREEAQLHRVEVRFFSLLGSGHDTDSMADSAAPDPALSFDNVPLELRGISQDKSVEDVHPLFVQLTLAMASLTNGQEELNSLLNMKDQCDDAVRVKERFGQRIPAELSNFLNDFASREASKRKEVSYHEQEARRLKQLCEDRNVMAKHPSLDMVKALNRDSGVVEDISLDEPASILSNRRTLAHARFSELLSQPDHLFSEPIPVTPVQALQQAKEMPEGNPERHRKLQLASKEIMIDKLVKNRSKEERTASFVNRWILFTVRNSPLEAVMLFNVFNVRLRVRNVMLWQRDVLRFWDRDGTTVGMDRYRDFDDDSQYYTCVGTPPRTRAASEGADSQKLFRHHRRPRSSGAITLTP</sequence>
<reference evidence="4" key="1">
    <citation type="journal article" date="2014" name="Genome Announc.">
        <title>Genome sequence and annotation of Acremonium chrysogenum, producer of the beta-lactam antibiotic cephalosporin C.</title>
        <authorList>
            <person name="Terfehr D."/>
            <person name="Dahlmann T.A."/>
            <person name="Specht T."/>
            <person name="Zadra I."/>
            <person name="Kuernsteiner H."/>
            <person name="Kueck U."/>
        </authorList>
    </citation>
    <scope>NUCLEOTIDE SEQUENCE [LARGE SCALE GENOMIC DNA]</scope>
    <source>
        <strain evidence="4">ATCC 11550 / CBS 779.69 / DSM 880 / IAM 14645 / JCM 23072 / IMI 49137</strain>
    </source>
</reference>
<feature type="region of interest" description="Disordered" evidence="2">
    <location>
        <begin position="35"/>
        <end position="229"/>
    </location>
</feature>
<feature type="region of interest" description="Disordered" evidence="2">
    <location>
        <begin position="733"/>
        <end position="765"/>
    </location>
</feature>
<feature type="compositionally biased region" description="Polar residues" evidence="2">
    <location>
        <begin position="297"/>
        <end position="311"/>
    </location>
</feature>
<evidence type="ECO:0000256" key="2">
    <source>
        <dbReference type="SAM" id="MobiDB-lite"/>
    </source>
</evidence>
<gene>
    <name evidence="3" type="ORF">ACRE_084540</name>
</gene>
<feature type="compositionally biased region" description="Basic and acidic residues" evidence="2">
    <location>
        <begin position="130"/>
        <end position="149"/>
    </location>
</feature>
<feature type="compositionally biased region" description="Polar residues" evidence="2">
    <location>
        <begin position="117"/>
        <end position="126"/>
    </location>
</feature>
<accession>A0A086SUS1</accession>
<dbReference type="AlphaFoldDB" id="A0A086SUS1"/>
<dbReference type="OrthoDB" id="3553547at2759"/>
<proteinExistence type="predicted"/>
<evidence type="ECO:0000313" key="4">
    <source>
        <dbReference type="Proteomes" id="UP000029964"/>
    </source>
</evidence>
<comment type="caution">
    <text evidence="3">The sequence shown here is derived from an EMBL/GenBank/DDBJ whole genome shotgun (WGS) entry which is preliminary data.</text>
</comment>
<feature type="compositionally biased region" description="Basic and acidic residues" evidence="2">
    <location>
        <begin position="199"/>
        <end position="210"/>
    </location>
</feature>
<protein>
    <submittedName>
        <fullName evidence="3">Uncharacterized protein</fullName>
    </submittedName>
</protein>
<dbReference type="EMBL" id="JPKY01000162">
    <property type="protein sequence ID" value="KFH40853.1"/>
    <property type="molecule type" value="Genomic_DNA"/>
</dbReference>
<name>A0A086SUS1_HAPC1</name>
<feature type="compositionally biased region" description="Pro residues" evidence="2">
    <location>
        <begin position="153"/>
        <end position="162"/>
    </location>
</feature>
<dbReference type="Proteomes" id="UP000029964">
    <property type="component" value="Unassembled WGS sequence"/>
</dbReference>
<organism evidence="3 4">
    <name type="scientific">Hapsidospora chrysogenum (strain ATCC 11550 / CBS 779.69 / DSM 880 / IAM 14645 / JCM 23072 / IMI 49137)</name>
    <name type="common">Acremonium chrysogenum</name>
    <dbReference type="NCBI Taxonomy" id="857340"/>
    <lineage>
        <taxon>Eukaryota</taxon>
        <taxon>Fungi</taxon>
        <taxon>Dikarya</taxon>
        <taxon>Ascomycota</taxon>
        <taxon>Pezizomycotina</taxon>
        <taxon>Sordariomycetes</taxon>
        <taxon>Hypocreomycetidae</taxon>
        <taxon>Hypocreales</taxon>
        <taxon>Bionectriaceae</taxon>
        <taxon>Hapsidospora</taxon>
    </lineage>
</organism>
<dbReference type="STRING" id="857340.A0A086SUS1"/>
<feature type="region of interest" description="Disordered" evidence="2">
    <location>
        <begin position="244"/>
        <end position="311"/>
    </location>
</feature>